<protein>
    <recommendedName>
        <fullName evidence="3">DDE-1 domain-containing protein</fullName>
    </recommendedName>
</protein>
<feature type="non-terminal residue" evidence="1">
    <location>
        <position position="1"/>
    </location>
</feature>
<sequence>LGWSPRKATKASKKEPEDWEDICTKAFFRMAYCIDRYKIPAELVFNMDQTNVVYSQGSDMTYAPINSKQVHVIGKEEKRAFTVCVTSSAAGKLLPFQAIYTGTTDRSTPSDKSESYAECISAGHRFIPSRTKTYWTNQHCMQDFIISIIVVEIALIIATKNLNPQTQRALLLLDVFSVHRSQEFLTWMRQKYPNIIIIFVPGNCT</sequence>
<organism evidence="1 2">
    <name type="scientific">Sistotremastrum suecicum HHB10207 ss-3</name>
    <dbReference type="NCBI Taxonomy" id="1314776"/>
    <lineage>
        <taxon>Eukaryota</taxon>
        <taxon>Fungi</taxon>
        <taxon>Dikarya</taxon>
        <taxon>Basidiomycota</taxon>
        <taxon>Agaricomycotina</taxon>
        <taxon>Agaricomycetes</taxon>
        <taxon>Sistotremastrales</taxon>
        <taxon>Sistotremastraceae</taxon>
        <taxon>Sistotremastrum</taxon>
    </lineage>
</organism>
<gene>
    <name evidence="1" type="ORF">SISSUDRAFT_965831</name>
</gene>
<keyword evidence="2" id="KW-1185">Reference proteome</keyword>
<reference evidence="1 2" key="1">
    <citation type="journal article" date="2016" name="Mol. Biol. Evol.">
        <title>Comparative Genomics of Early-Diverging Mushroom-Forming Fungi Provides Insights into the Origins of Lignocellulose Decay Capabilities.</title>
        <authorList>
            <person name="Nagy L.G."/>
            <person name="Riley R."/>
            <person name="Tritt A."/>
            <person name="Adam C."/>
            <person name="Daum C."/>
            <person name="Floudas D."/>
            <person name="Sun H."/>
            <person name="Yadav J.S."/>
            <person name="Pangilinan J."/>
            <person name="Larsson K.H."/>
            <person name="Matsuura K."/>
            <person name="Barry K."/>
            <person name="Labutti K."/>
            <person name="Kuo R."/>
            <person name="Ohm R.A."/>
            <person name="Bhattacharya S.S."/>
            <person name="Shirouzu T."/>
            <person name="Yoshinaga Y."/>
            <person name="Martin F.M."/>
            <person name="Grigoriev I.V."/>
            <person name="Hibbett D.S."/>
        </authorList>
    </citation>
    <scope>NUCLEOTIDE SEQUENCE [LARGE SCALE GENOMIC DNA]</scope>
    <source>
        <strain evidence="1 2">HHB10207 ss-3</strain>
    </source>
</reference>
<evidence type="ECO:0008006" key="3">
    <source>
        <dbReference type="Google" id="ProtNLM"/>
    </source>
</evidence>
<name>A0A165WYQ9_9AGAM</name>
<proteinExistence type="predicted"/>
<feature type="non-terminal residue" evidence="1">
    <location>
        <position position="205"/>
    </location>
</feature>
<evidence type="ECO:0000313" key="2">
    <source>
        <dbReference type="Proteomes" id="UP000076798"/>
    </source>
</evidence>
<dbReference type="Proteomes" id="UP000076798">
    <property type="component" value="Unassembled WGS sequence"/>
</dbReference>
<dbReference type="EMBL" id="KV428497">
    <property type="protein sequence ID" value="KZT31660.1"/>
    <property type="molecule type" value="Genomic_DNA"/>
</dbReference>
<dbReference type="OrthoDB" id="3341102at2759"/>
<evidence type="ECO:0000313" key="1">
    <source>
        <dbReference type="EMBL" id="KZT31660.1"/>
    </source>
</evidence>
<accession>A0A165WYQ9</accession>
<dbReference type="STRING" id="1314776.A0A165WYQ9"/>
<dbReference type="AlphaFoldDB" id="A0A165WYQ9"/>